<dbReference type="EMBL" id="PDLO01000001">
    <property type="protein sequence ID" value="PHL00031.1"/>
    <property type="molecule type" value="Genomic_DNA"/>
</dbReference>
<accession>A0A2G0CJD2</accession>
<dbReference type="Pfam" id="PF05239">
    <property type="entry name" value="PRC"/>
    <property type="match status" value="1"/>
</dbReference>
<gene>
    <name evidence="2" type="ORF">CGL56_03020</name>
</gene>
<comment type="caution">
    <text evidence="2">The sequence shown here is derived from an EMBL/GenBank/DDBJ whole genome shotgun (WGS) entry which is preliminary data.</text>
</comment>
<proteinExistence type="predicted"/>
<feature type="domain" description="PRC-barrel" evidence="1">
    <location>
        <begin position="8"/>
        <end position="82"/>
    </location>
</feature>
<name>A0A2G0CJD2_9BACT</name>
<keyword evidence="3" id="KW-1185">Reference proteome</keyword>
<dbReference type="InterPro" id="IPR011033">
    <property type="entry name" value="PRC_barrel-like_sf"/>
</dbReference>
<evidence type="ECO:0000313" key="3">
    <source>
        <dbReference type="Proteomes" id="UP000226437"/>
    </source>
</evidence>
<evidence type="ECO:0000313" key="2">
    <source>
        <dbReference type="EMBL" id="PHL00031.1"/>
    </source>
</evidence>
<dbReference type="Proteomes" id="UP000226437">
    <property type="component" value="Unassembled WGS sequence"/>
</dbReference>
<dbReference type="OrthoDB" id="286778at2"/>
<dbReference type="PANTHER" id="PTHR36505:SF1">
    <property type="entry name" value="BLR1072 PROTEIN"/>
    <property type="match status" value="1"/>
</dbReference>
<dbReference type="SUPFAM" id="SSF50346">
    <property type="entry name" value="PRC-barrel domain"/>
    <property type="match status" value="1"/>
</dbReference>
<reference evidence="2 3" key="1">
    <citation type="submission" date="2017-10" db="EMBL/GenBank/DDBJ databases">
        <title>The draft genome sequence of Lewinella marina KCTC 32374.</title>
        <authorList>
            <person name="Wang K."/>
        </authorList>
    </citation>
    <scope>NUCLEOTIDE SEQUENCE [LARGE SCALE GENOMIC DNA]</scope>
    <source>
        <strain evidence="2 3">MKG-38</strain>
    </source>
</reference>
<dbReference type="AlphaFoldDB" id="A0A2G0CJD2"/>
<evidence type="ECO:0000259" key="1">
    <source>
        <dbReference type="Pfam" id="PF05239"/>
    </source>
</evidence>
<organism evidence="2 3">
    <name type="scientific">Neolewinella marina</name>
    <dbReference type="NCBI Taxonomy" id="438751"/>
    <lineage>
        <taxon>Bacteria</taxon>
        <taxon>Pseudomonadati</taxon>
        <taxon>Bacteroidota</taxon>
        <taxon>Saprospiria</taxon>
        <taxon>Saprospirales</taxon>
        <taxon>Lewinellaceae</taxon>
        <taxon>Neolewinella</taxon>
    </lineage>
</organism>
<dbReference type="RefSeq" id="WP_099105009.1">
    <property type="nucleotide sequence ID" value="NZ_JAATJF010000001.1"/>
</dbReference>
<dbReference type="InterPro" id="IPR027275">
    <property type="entry name" value="PRC-brl_dom"/>
</dbReference>
<protein>
    <submittedName>
        <fullName evidence="2">Photosystem reaction center subunit H</fullName>
    </submittedName>
</protein>
<dbReference type="Gene3D" id="2.30.30.240">
    <property type="entry name" value="PRC-barrel domain"/>
    <property type="match status" value="1"/>
</dbReference>
<sequence>MRNLILSSTSITGTNVINANGDNLGEIKDLMIDTENGTVNYAVLSFGGFLGMGDKYFAVPFEAFTINTVTEKFVLDVPKDRLENAPGFDKHNWPKSTDHQYWDSLHKHYGVERRSYAHDTQLA</sequence>
<dbReference type="PANTHER" id="PTHR36505">
    <property type="entry name" value="BLR1072 PROTEIN"/>
    <property type="match status" value="1"/>
</dbReference>